<dbReference type="AlphaFoldDB" id="A0A0S4LBW2"/>
<keyword evidence="2" id="KW-1185">Reference proteome</keyword>
<gene>
    <name evidence="1" type="ORF">COMA1_10725</name>
</gene>
<organism evidence="1 2">
    <name type="scientific">Candidatus Nitrospira nitrosa</name>
    <dbReference type="NCBI Taxonomy" id="1742972"/>
    <lineage>
        <taxon>Bacteria</taxon>
        <taxon>Pseudomonadati</taxon>
        <taxon>Nitrospirota</taxon>
        <taxon>Nitrospiria</taxon>
        <taxon>Nitrospirales</taxon>
        <taxon>Nitrospiraceae</taxon>
        <taxon>Nitrospira</taxon>
    </lineage>
</organism>
<protein>
    <submittedName>
        <fullName evidence="1">Uncharacterized protein</fullName>
    </submittedName>
</protein>
<dbReference type="RefSeq" id="WP_090743802.1">
    <property type="nucleotide sequence ID" value="NZ_CZQA01000001.1"/>
</dbReference>
<name>A0A0S4LBW2_9BACT</name>
<dbReference type="OrthoDB" id="9811758at2"/>
<reference evidence="1 2" key="1">
    <citation type="submission" date="2015-10" db="EMBL/GenBank/DDBJ databases">
        <authorList>
            <person name="Gilbert D.G."/>
        </authorList>
    </citation>
    <scope>NUCLEOTIDE SEQUENCE [LARGE SCALE GENOMIC DNA]</scope>
    <source>
        <strain evidence="1">COMA1</strain>
    </source>
</reference>
<proteinExistence type="predicted"/>
<accession>A0A0S4LBW2</accession>
<sequence length="139" mass="14210">MHGIPTETLLRGIVCLLIIGGCVAEQTVVEPTASGPAISSAPPEVAPAGPSDVVKACLARIANDASEGAQMVAEQSCQDNEKLYQAVAGVAVAKSANRASAGTQGDSLDACVARIPTEATAGQRLLAEESCKRDQFTHH</sequence>
<evidence type="ECO:0000313" key="1">
    <source>
        <dbReference type="EMBL" id="CUS32610.1"/>
    </source>
</evidence>
<evidence type="ECO:0000313" key="2">
    <source>
        <dbReference type="Proteomes" id="UP000199032"/>
    </source>
</evidence>
<dbReference type="EMBL" id="CZQA01000001">
    <property type="protein sequence ID" value="CUS32610.1"/>
    <property type="molecule type" value="Genomic_DNA"/>
</dbReference>
<dbReference type="Proteomes" id="UP000199032">
    <property type="component" value="Unassembled WGS sequence"/>
</dbReference>